<dbReference type="Proteomes" id="UP000316621">
    <property type="component" value="Chromosome 1"/>
</dbReference>
<name>A0A4Y7I8N1_PAPSO</name>
<organism evidence="1 2">
    <name type="scientific">Papaver somniferum</name>
    <name type="common">Opium poppy</name>
    <dbReference type="NCBI Taxonomy" id="3469"/>
    <lineage>
        <taxon>Eukaryota</taxon>
        <taxon>Viridiplantae</taxon>
        <taxon>Streptophyta</taxon>
        <taxon>Embryophyta</taxon>
        <taxon>Tracheophyta</taxon>
        <taxon>Spermatophyta</taxon>
        <taxon>Magnoliopsida</taxon>
        <taxon>Ranunculales</taxon>
        <taxon>Papaveraceae</taxon>
        <taxon>Papaveroideae</taxon>
        <taxon>Papaver</taxon>
    </lineage>
</organism>
<proteinExistence type="predicted"/>
<sequence>MTTETAKCERFHRALCECHKRIPAGPTRDSACRHLNRSLAQCLVSVACPSESEVVRSLCSSGGTSLKRSQCQQAQLSLSIYFRSSQGCTLEAAFTVKQHIPLSFPRYLQAHETVAEDHATVCGSQLWDLCSLTMVCKAPYSDA</sequence>
<dbReference type="AlphaFoldDB" id="A0A4Y7I8N1"/>
<reference evidence="1 2" key="1">
    <citation type="journal article" date="2018" name="Science">
        <title>The opium poppy genome and morphinan production.</title>
        <authorList>
            <person name="Guo L."/>
            <person name="Winzer T."/>
            <person name="Yang X."/>
            <person name="Li Y."/>
            <person name="Ning Z."/>
            <person name="He Z."/>
            <person name="Teodor R."/>
            <person name="Lu Y."/>
            <person name="Bowser T.A."/>
            <person name="Graham I.A."/>
            <person name="Ye K."/>
        </authorList>
    </citation>
    <scope>NUCLEOTIDE SEQUENCE [LARGE SCALE GENOMIC DNA]</scope>
    <source>
        <strain evidence="2">cv. HN1</strain>
        <tissue evidence="1">Leaves</tissue>
    </source>
</reference>
<evidence type="ECO:0008006" key="3">
    <source>
        <dbReference type="Google" id="ProtNLM"/>
    </source>
</evidence>
<protein>
    <recommendedName>
        <fullName evidence="3">COX assembly mitochondrial protein</fullName>
    </recommendedName>
</protein>
<dbReference type="EMBL" id="CM010715">
    <property type="protein sequence ID" value="RZC43765.1"/>
    <property type="molecule type" value="Genomic_DNA"/>
</dbReference>
<evidence type="ECO:0000313" key="1">
    <source>
        <dbReference type="EMBL" id="RZC43765.1"/>
    </source>
</evidence>
<gene>
    <name evidence="1" type="ORF">C5167_036720</name>
</gene>
<evidence type="ECO:0000313" key="2">
    <source>
        <dbReference type="Proteomes" id="UP000316621"/>
    </source>
</evidence>
<dbReference type="Gramene" id="RZC43765">
    <property type="protein sequence ID" value="RZC43765"/>
    <property type="gene ID" value="C5167_036720"/>
</dbReference>
<keyword evidence="2" id="KW-1185">Reference proteome</keyword>
<accession>A0A4Y7I8N1</accession>